<comment type="subcellular location">
    <subcellularLocation>
        <location evidence="1">Virion</location>
    </subcellularLocation>
</comment>
<dbReference type="InterPro" id="IPR054612">
    <property type="entry name" value="Phage_capsid-like_C"/>
</dbReference>
<feature type="domain" description="Phage capsid-like C-terminal" evidence="2">
    <location>
        <begin position="117"/>
        <end position="399"/>
    </location>
</feature>
<dbReference type="AlphaFoldDB" id="W6TGB1"/>
<dbReference type="OrthoDB" id="9786516at2"/>
<comment type="caution">
    <text evidence="3">The sequence shown here is derived from an EMBL/GenBank/DDBJ whole genome shotgun (WGS) entry which is preliminary data.</text>
</comment>
<evidence type="ECO:0000259" key="2">
    <source>
        <dbReference type="Pfam" id="PF05065"/>
    </source>
</evidence>
<keyword evidence="4" id="KW-1185">Reference proteome</keyword>
<dbReference type="SUPFAM" id="SSF56563">
    <property type="entry name" value="Major capsid protein gp5"/>
    <property type="match status" value="1"/>
</dbReference>
<sequence length="400" mass="45673">MSIQNTLQCALTELGQAFETFKEVNDERLKALEQKIPFDGLQEDKLQRLHQVMDQAHHTLLQMQNTVNSRPILDIPLKDNNALQHKNAFLSYVCSGHTDGLRQMERKALNHVIDSEGGFLMPQSMVKTLYSNLVEDSFLRKLPMMVELKKGRALDVLLDEKQGTPIVWGEEGKLNPPSQDDTSVSLKRTHIPLCTMSQRSRVTQSLLDEGVVHVESWMLEEARLKMMDAENQAFLYGDPSKYQPEGVVFNVQSGKISKNSIDGKLPLTPEQADKILLTLISSIPTYFLRDAVWMGSKEIMHWARSIKTSQGYLFWVPTKVSEKPVLMGYEFFVTDLMGQEEQQKIPLIFGSFKRGYQTIYRDGIRLIRDPFTYKPHVELYMMAYIGGAVIHPQAFSALQM</sequence>
<dbReference type="STRING" id="1399147.P618_200946"/>
<evidence type="ECO:0000256" key="1">
    <source>
        <dbReference type="ARBA" id="ARBA00004328"/>
    </source>
</evidence>
<gene>
    <name evidence="3" type="ORF">P618_200946</name>
</gene>
<organism evidence="3 4">
    <name type="scientific">Holospora obtusa F1</name>
    <dbReference type="NCBI Taxonomy" id="1399147"/>
    <lineage>
        <taxon>Bacteria</taxon>
        <taxon>Pseudomonadati</taxon>
        <taxon>Pseudomonadota</taxon>
        <taxon>Alphaproteobacteria</taxon>
        <taxon>Holosporales</taxon>
        <taxon>Holosporaceae</taxon>
        <taxon>Holospora</taxon>
    </lineage>
</organism>
<dbReference type="Pfam" id="PF05065">
    <property type="entry name" value="Phage_capsid"/>
    <property type="match status" value="1"/>
</dbReference>
<dbReference type="NCBIfam" id="TIGR01554">
    <property type="entry name" value="major_cap_HK97"/>
    <property type="match status" value="1"/>
</dbReference>
<accession>W6TGB1</accession>
<dbReference type="RefSeq" id="WP_021827209.1">
    <property type="nucleotide sequence ID" value="NZ_AWTR02000079.1"/>
</dbReference>
<dbReference type="InterPro" id="IPR024455">
    <property type="entry name" value="Phage_capsid"/>
</dbReference>
<dbReference type="Proteomes" id="UP000019112">
    <property type="component" value="Unassembled WGS sequence"/>
</dbReference>
<reference evidence="3 4" key="1">
    <citation type="journal article" date="2014" name="FEMS Microbiol. Lett.">
        <title>Draft genome sequences of three Holospora species (Holospora obtusa, Holospora undulata, and Holospora elegans), endonuclear symbiotic bacteria of the ciliate Paramecium caudatum.</title>
        <authorList>
            <person name="Dohra H."/>
            <person name="Tanaka K."/>
            <person name="Suzuki T."/>
            <person name="Fujishima M."/>
            <person name="Suzuki H."/>
        </authorList>
    </citation>
    <scope>NUCLEOTIDE SEQUENCE [LARGE SCALE GENOMIC DNA]</scope>
    <source>
        <strain evidence="3 4">F1</strain>
    </source>
</reference>
<protein>
    <submittedName>
        <fullName evidence="3">Phage major capsid protein, HK97 family</fullName>
    </submittedName>
</protein>
<dbReference type="eggNOG" id="COG4653">
    <property type="taxonomic scope" value="Bacteria"/>
</dbReference>
<evidence type="ECO:0000313" key="3">
    <source>
        <dbReference type="EMBL" id="ETZ06875.1"/>
    </source>
</evidence>
<evidence type="ECO:0000313" key="4">
    <source>
        <dbReference type="Proteomes" id="UP000019112"/>
    </source>
</evidence>
<dbReference type="EMBL" id="AWTR02000079">
    <property type="protein sequence ID" value="ETZ06875.1"/>
    <property type="molecule type" value="Genomic_DNA"/>
</dbReference>
<name>W6TGB1_HOLOB</name>
<proteinExistence type="predicted"/>